<dbReference type="Gene3D" id="3.10.450.50">
    <property type="match status" value="1"/>
</dbReference>
<evidence type="ECO:0000259" key="2">
    <source>
        <dbReference type="Pfam" id="PF12870"/>
    </source>
</evidence>
<reference evidence="4" key="1">
    <citation type="submission" date="2016-04" db="EMBL/GenBank/DDBJ databases">
        <authorList>
            <person name="Tagini F."/>
        </authorList>
    </citation>
    <scope>NUCLEOTIDE SEQUENCE [LARGE SCALE GENOMIC DNA]</scope>
    <source>
        <strain evidence="4">CHUV0807</strain>
    </source>
</reference>
<feature type="chain" id="PRO_5008674900" description="DUF4878 domain-containing protein" evidence="1">
    <location>
        <begin position="19"/>
        <end position="138"/>
    </location>
</feature>
<evidence type="ECO:0000256" key="1">
    <source>
        <dbReference type="SAM" id="SignalP"/>
    </source>
</evidence>
<evidence type="ECO:0000313" key="3">
    <source>
        <dbReference type="EMBL" id="SAM68885.1"/>
    </source>
</evidence>
<dbReference type="AlphaFoldDB" id="A0A1C3H5W1"/>
<name>A0A1C3H5W1_9GAMM</name>
<feature type="domain" description="DUF4878" evidence="2">
    <location>
        <begin position="19"/>
        <end position="135"/>
    </location>
</feature>
<dbReference type="PROSITE" id="PS51257">
    <property type="entry name" value="PROKAR_LIPOPROTEIN"/>
    <property type="match status" value="1"/>
</dbReference>
<keyword evidence="1" id="KW-0732">Signal</keyword>
<dbReference type="GeneID" id="84790290"/>
<evidence type="ECO:0000313" key="4">
    <source>
        <dbReference type="Proteomes" id="UP000190837"/>
    </source>
</evidence>
<gene>
    <name evidence="3" type="ORF">CHUV0807_1978</name>
</gene>
<protein>
    <recommendedName>
        <fullName evidence="2">DUF4878 domain-containing protein</fullName>
    </recommendedName>
</protein>
<dbReference type="EMBL" id="FKLO01000067">
    <property type="protein sequence ID" value="SAM68885.1"/>
    <property type="molecule type" value="Genomic_DNA"/>
</dbReference>
<dbReference type="InterPro" id="IPR024267">
    <property type="entry name" value="DUF4878"/>
</dbReference>
<feature type="signal peptide" evidence="1">
    <location>
        <begin position="1"/>
        <end position="18"/>
    </location>
</feature>
<organism evidence="3 4">
    <name type="scientific">Cardiobacterium hominis</name>
    <dbReference type="NCBI Taxonomy" id="2718"/>
    <lineage>
        <taxon>Bacteria</taxon>
        <taxon>Pseudomonadati</taxon>
        <taxon>Pseudomonadota</taxon>
        <taxon>Gammaproteobacteria</taxon>
        <taxon>Cardiobacteriales</taxon>
        <taxon>Cardiobacteriaceae</taxon>
        <taxon>Cardiobacterium</taxon>
    </lineage>
</organism>
<sequence length="138" mass="15426">MKNTLHALALTLAAFIIAACGDSQPSSDPAEFIKTYVNETLNGDVEKVIAMTYFSPELLKKQNLSENEIKEKMRAATKDMRAEMEKAKGFERVIIHEVSYNDDGDKARVSFTIKMKDGNSKQDAIPLIKIDGKWRAGE</sequence>
<dbReference type="Pfam" id="PF12870">
    <property type="entry name" value="DUF4878"/>
    <property type="match status" value="1"/>
</dbReference>
<proteinExistence type="predicted"/>
<dbReference type="RefSeq" id="WP_004141807.1">
    <property type="nucleotide sequence ID" value="NZ_CALFOW010000012.1"/>
</dbReference>
<accession>A0A1C3H5W1</accession>
<dbReference type="Proteomes" id="UP000190837">
    <property type="component" value="Unassembled WGS sequence"/>
</dbReference>